<dbReference type="Gene3D" id="2.115.10.20">
    <property type="entry name" value="Glycosyl hydrolase domain, family 43"/>
    <property type="match status" value="1"/>
</dbReference>
<evidence type="ECO:0000313" key="7">
    <source>
        <dbReference type="Proteomes" id="UP001589733"/>
    </source>
</evidence>
<evidence type="ECO:0000256" key="4">
    <source>
        <dbReference type="ARBA" id="ARBA00023295"/>
    </source>
</evidence>
<dbReference type="InterPro" id="IPR006710">
    <property type="entry name" value="Glyco_hydro_43"/>
</dbReference>
<reference evidence="6 7" key="1">
    <citation type="submission" date="2024-09" db="EMBL/GenBank/DDBJ databases">
        <authorList>
            <person name="Sun Q."/>
            <person name="Mori K."/>
        </authorList>
    </citation>
    <scope>NUCLEOTIDE SEQUENCE [LARGE SCALE GENOMIC DNA]</scope>
    <source>
        <strain evidence="6 7">JCM 13503</strain>
    </source>
</reference>
<dbReference type="PANTHER" id="PTHR43301">
    <property type="entry name" value="ARABINAN ENDO-1,5-ALPHA-L-ARABINOSIDASE"/>
    <property type="match status" value="1"/>
</dbReference>
<dbReference type="PANTHER" id="PTHR43301:SF3">
    <property type="entry name" value="ARABINAN ENDO-1,5-ALPHA-L-ARABINOSIDASE A-RELATED"/>
    <property type="match status" value="1"/>
</dbReference>
<gene>
    <name evidence="6" type="ORF">ACFFLM_03515</name>
</gene>
<evidence type="ECO:0000313" key="6">
    <source>
        <dbReference type="EMBL" id="MFB9991051.1"/>
    </source>
</evidence>
<evidence type="ECO:0000256" key="3">
    <source>
        <dbReference type="ARBA" id="ARBA00022801"/>
    </source>
</evidence>
<accession>A0ABV6AU65</accession>
<sequence>MNARLTVLGFAALLGGAALALGGGLPKQQPPLRGDLNIHDPTVLRLSGGYVAMGTGYEGIDGGTIRLKTSADGVTWADAGHLGNTQPAWVNTLLGQSPPNLWAPSLSQRGNVTYLYFAASTFGKNTSGIGLMTNAKLDPKRPGVGWVDRGLVLSSKAGDSFNAIDPARLDTADGRAWLAYGSWWDGIRLRELDPVSGLTRPGTAEVRLASRGGKAIEAPSLVQHGGYTYLFVSFDRCCAGLSSTYRIMVGRSRSVTGPYLDRAGHPLLDGGGSEVQTSKGRYIGPGGQEVFRTPAGDMLTYHFYDGDQGGTPLLQTSLIVWGADGWPTLPALPSGEQP</sequence>
<dbReference type="Pfam" id="PF04616">
    <property type="entry name" value="Glyco_hydro_43"/>
    <property type="match status" value="1"/>
</dbReference>
<dbReference type="SUPFAM" id="SSF75005">
    <property type="entry name" value="Arabinanase/levansucrase/invertase"/>
    <property type="match status" value="1"/>
</dbReference>
<evidence type="ECO:0000256" key="5">
    <source>
        <dbReference type="PIRNR" id="PIRNR026534"/>
    </source>
</evidence>
<comment type="caution">
    <text evidence="6">The sequence shown here is derived from an EMBL/GenBank/DDBJ whole genome shotgun (WGS) entry which is preliminary data.</text>
</comment>
<dbReference type="InterPro" id="IPR016840">
    <property type="entry name" value="Glyco_hydro_43_endo_a_Ara-ase"/>
</dbReference>
<comment type="similarity">
    <text evidence="2 5">Belongs to the glycosyl hydrolase 43 family.</text>
</comment>
<dbReference type="InterPro" id="IPR050727">
    <property type="entry name" value="GH43_arabinanases"/>
</dbReference>
<organism evidence="6 7">
    <name type="scientific">Deinococcus oregonensis</name>
    <dbReference type="NCBI Taxonomy" id="1805970"/>
    <lineage>
        <taxon>Bacteria</taxon>
        <taxon>Thermotogati</taxon>
        <taxon>Deinococcota</taxon>
        <taxon>Deinococci</taxon>
        <taxon>Deinococcales</taxon>
        <taxon>Deinococcaceae</taxon>
        <taxon>Deinococcus</taxon>
    </lineage>
</organism>
<keyword evidence="7" id="KW-1185">Reference proteome</keyword>
<keyword evidence="4 5" id="KW-0326">Glycosidase</keyword>
<dbReference type="CDD" id="cd08998">
    <property type="entry name" value="GH43_Arb43a-like"/>
    <property type="match status" value="1"/>
</dbReference>
<dbReference type="Proteomes" id="UP001589733">
    <property type="component" value="Unassembled WGS sequence"/>
</dbReference>
<proteinExistence type="inferred from homology"/>
<protein>
    <submittedName>
        <fullName evidence="6">Arabinan endo-1,5-alpha-L-arabinosidase</fullName>
    </submittedName>
</protein>
<dbReference type="PIRSF" id="PIRSF026534">
    <property type="entry name" value="Endo_alpha-L-arabinosidase"/>
    <property type="match status" value="1"/>
</dbReference>
<evidence type="ECO:0000256" key="2">
    <source>
        <dbReference type="ARBA" id="ARBA00009865"/>
    </source>
</evidence>
<comment type="pathway">
    <text evidence="1 5">Glycan metabolism; L-arabinan degradation.</text>
</comment>
<dbReference type="EMBL" id="JBHLYR010000011">
    <property type="protein sequence ID" value="MFB9991051.1"/>
    <property type="molecule type" value="Genomic_DNA"/>
</dbReference>
<evidence type="ECO:0000256" key="1">
    <source>
        <dbReference type="ARBA" id="ARBA00004834"/>
    </source>
</evidence>
<keyword evidence="3 5" id="KW-0378">Hydrolase</keyword>
<dbReference type="RefSeq" id="WP_380005601.1">
    <property type="nucleotide sequence ID" value="NZ_JBHLYR010000011.1"/>
</dbReference>
<dbReference type="InterPro" id="IPR023296">
    <property type="entry name" value="Glyco_hydro_beta-prop_sf"/>
</dbReference>
<name>A0ABV6AU65_9DEIO</name>